<dbReference type="OrthoDB" id="418757at2759"/>
<dbReference type="EMBL" id="LAVV01013427">
    <property type="protein sequence ID" value="KNZ45656.1"/>
    <property type="molecule type" value="Genomic_DNA"/>
</dbReference>
<proteinExistence type="predicted"/>
<evidence type="ECO:0000313" key="3">
    <source>
        <dbReference type="Proteomes" id="UP000037035"/>
    </source>
</evidence>
<sequence length="151" mass="16614">MRHWLEGTLIVREDVGGGASLPRIPGSDLKIFSFNISRQVRCASQYHGCCRKEPLLAEAILAKLPSEFLSAKQILYHKRPLTIAMIREVLDNKNCKAAAPLFKQESALKARSTQFKQLGDKDNLQCAPGSHNPATAGHMEADCHTSNMGLS</sequence>
<accession>A0A0L6UAV6</accession>
<keyword evidence="3" id="KW-1185">Reference proteome</keyword>
<reference evidence="2 3" key="1">
    <citation type="submission" date="2015-08" db="EMBL/GenBank/DDBJ databases">
        <title>Next Generation Sequencing and Analysis of the Genome of Puccinia sorghi L Schw, the Causal Agent of Maize Common Rust.</title>
        <authorList>
            <person name="Rochi L."/>
            <person name="Burguener G."/>
            <person name="Darino M."/>
            <person name="Turjanski A."/>
            <person name="Kreff E."/>
            <person name="Dieguez M.J."/>
            <person name="Sacco F."/>
        </authorList>
    </citation>
    <scope>NUCLEOTIDE SEQUENCE [LARGE SCALE GENOMIC DNA]</scope>
    <source>
        <strain evidence="2 3">RO10H11247</strain>
    </source>
</reference>
<dbReference type="VEuPathDB" id="FungiDB:VP01_793g2"/>
<dbReference type="AlphaFoldDB" id="A0A0L6UAV6"/>
<dbReference type="Proteomes" id="UP000037035">
    <property type="component" value="Unassembled WGS sequence"/>
</dbReference>
<evidence type="ECO:0000313" key="2">
    <source>
        <dbReference type="EMBL" id="KNZ45656.1"/>
    </source>
</evidence>
<protein>
    <submittedName>
        <fullName evidence="2">Uncharacterized protein</fullName>
    </submittedName>
</protein>
<organism evidence="2 3">
    <name type="scientific">Puccinia sorghi</name>
    <dbReference type="NCBI Taxonomy" id="27349"/>
    <lineage>
        <taxon>Eukaryota</taxon>
        <taxon>Fungi</taxon>
        <taxon>Dikarya</taxon>
        <taxon>Basidiomycota</taxon>
        <taxon>Pucciniomycotina</taxon>
        <taxon>Pucciniomycetes</taxon>
        <taxon>Pucciniales</taxon>
        <taxon>Pucciniaceae</taxon>
        <taxon>Puccinia</taxon>
    </lineage>
</organism>
<name>A0A0L6UAV6_9BASI</name>
<gene>
    <name evidence="2" type="ORF">VP01_793g2</name>
</gene>
<feature type="region of interest" description="Disordered" evidence="1">
    <location>
        <begin position="126"/>
        <end position="151"/>
    </location>
</feature>
<evidence type="ECO:0000256" key="1">
    <source>
        <dbReference type="SAM" id="MobiDB-lite"/>
    </source>
</evidence>
<comment type="caution">
    <text evidence="2">The sequence shown here is derived from an EMBL/GenBank/DDBJ whole genome shotgun (WGS) entry which is preliminary data.</text>
</comment>